<proteinExistence type="predicted"/>
<keyword evidence="2" id="KW-1185">Reference proteome</keyword>
<accession>A0ACC0XMH7</accession>
<dbReference type="Proteomes" id="UP001163603">
    <property type="component" value="Chromosome 11"/>
</dbReference>
<reference evidence="2" key="1">
    <citation type="journal article" date="2023" name="G3 (Bethesda)">
        <title>Genome assembly and association tests identify interacting loci associated with vigor, precocity, and sex in interspecific pistachio rootstocks.</title>
        <authorList>
            <person name="Palmer W."/>
            <person name="Jacygrad E."/>
            <person name="Sagayaradj S."/>
            <person name="Cavanaugh K."/>
            <person name="Han R."/>
            <person name="Bertier L."/>
            <person name="Beede B."/>
            <person name="Kafkas S."/>
            <person name="Golino D."/>
            <person name="Preece J."/>
            <person name="Michelmore R."/>
        </authorList>
    </citation>
    <scope>NUCLEOTIDE SEQUENCE [LARGE SCALE GENOMIC DNA]</scope>
</reference>
<gene>
    <name evidence="1" type="ORF">Pint_32717</name>
</gene>
<protein>
    <submittedName>
        <fullName evidence="1">Uncharacterized protein</fullName>
    </submittedName>
</protein>
<evidence type="ECO:0000313" key="2">
    <source>
        <dbReference type="Proteomes" id="UP001163603"/>
    </source>
</evidence>
<name>A0ACC0XMH7_9ROSI</name>
<dbReference type="EMBL" id="CM047746">
    <property type="protein sequence ID" value="KAJ0020178.1"/>
    <property type="molecule type" value="Genomic_DNA"/>
</dbReference>
<sequence length="56" mass="6088">MGRKGEPKEVSSLVAFLCLPEASYITGQTICVDGGFTVNDFFFPIKKSTIFLPSLS</sequence>
<comment type="caution">
    <text evidence="1">The sequence shown here is derived from an EMBL/GenBank/DDBJ whole genome shotgun (WGS) entry which is preliminary data.</text>
</comment>
<organism evidence="1 2">
    <name type="scientific">Pistacia integerrima</name>
    <dbReference type="NCBI Taxonomy" id="434235"/>
    <lineage>
        <taxon>Eukaryota</taxon>
        <taxon>Viridiplantae</taxon>
        <taxon>Streptophyta</taxon>
        <taxon>Embryophyta</taxon>
        <taxon>Tracheophyta</taxon>
        <taxon>Spermatophyta</taxon>
        <taxon>Magnoliopsida</taxon>
        <taxon>eudicotyledons</taxon>
        <taxon>Gunneridae</taxon>
        <taxon>Pentapetalae</taxon>
        <taxon>rosids</taxon>
        <taxon>malvids</taxon>
        <taxon>Sapindales</taxon>
        <taxon>Anacardiaceae</taxon>
        <taxon>Pistacia</taxon>
    </lineage>
</organism>
<evidence type="ECO:0000313" key="1">
    <source>
        <dbReference type="EMBL" id="KAJ0020178.1"/>
    </source>
</evidence>